<keyword evidence="1" id="KW-0812">Transmembrane</keyword>
<keyword evidence="1" id="KW-0472">Membrane</keyword>
<gene>
    <name evidence="2" type="ORF">SNA_10990</name>
</gene>
<evidence type="ECO:0000313" key="2">
    <source>
        <dbReference type="EMBL" id="KIZ17909.1"/>
    </source>
</evidence>
<dbReference type="RefSeq" id="WP_030064399.1">
    <property type="nucleotide sequence ID" value="NZ_JRKI01000015.1"/>
</dbReference>
<dbReference type="Proteomes" id="UP000032458">
    <property type="component" value="Unassembled WGS sequence"/>
</dbReference>
<accession>A0A0D7CNT8</accession>
<feature type="transmembrane region" description="Helical" evidence="1">
    <location>
        <begin position="69"/>
        <end position="90"/>
    </location>
</feature>
<proteinExistence type="predicted"/>
<comment type="caution">
    <text evidence="2">The sequence shown here is derived from an EMBL/GenBank/DDBJ whole genome shotgun (WGS) entry which is preliminary data.</text>
</comment>
<evidence type="ECO:0000256" key="1">
    <source>
        <dbReference type="SAM" id="Phobius"/>
    </source>
</evidence>
<keyword evidence="1" id="KW-1133">Transmembrane helix</keyword>
<dbReference type="AlphaFoldDB" id="A0A0D7CNT8"/>
<feature type="transmembrane region" description="Helical" evidence="1">
    <location>
        <begin position="12"/>
        <end position="32"/>
    </location>
</feature>
<dbReference type="EMBL" id="JRKI01000015">
    <property type="protein sequence ID" value="KIZ17909.1"/>
    <property type="molecule type" value="Genomic_DNA"/>
</dbReference>
<name>A0A0D7CNT8_9ACTN</name>
<dbReference type="NCBIfam" id="NF033218">
    <property type="entry name" value="anchor_AmaP"/>
    <property type="match status" value="1"/>
</dbReference>
<protein>
    <submittedName>
        <fullName evidence="2">Membrane protein</fullName>
    </submittedName>
</protein>
<reference evidence="2 3" key="1">
    <citation type="submission" date="2014-09" db="EMBL/GenBank/DDBJ databases">
        <title>Draft genome sequence of Streptomyces natalensis ATCC 27448, producer of the antifungal pimaricin.</title>
        <authorList>
            <person name="Mendes M.V."/>
            <person name="Beites T."/>
            <person name="Pires S."/>
            <person name="Santos C.L."/>
            <person name="Moradas-Ferreira P."/>
        </authorList>
    </citation>
    <scope>NUCLEOTIDE SEQUENCE [LARGE SCALE GENOMIC DNA]</scope>
    <source>
        <strain evidence="2 3">ATCC 27448</strain>
    </source>
</reference>
<organism evidence="2 3">
    <name type="scientific">Streptomyces natalensis ATCC 27448</name>
    <dbReference type="NCBI Taxonomy" id="1240678"/>
    <lineage>
        <taxon>Bacteria</taxon>
        <taxon>Bacillati</taxon>
        <taxon>Actinomycetota</taxon>
        <taxon>Actinomycetes</taxon>
        <taxon>Kitasatosporales</taxon>
        <taxon>Streptomycetaceae</taxon>
        <taxon>Streptomyces</taxon>
    </lineage>
</organism>
<evidence type="ECO:0000313" key="3">
    <source>
        <dbReference type="Proteomes" id="UP000032458"/>
    </source>
</evidence>
<dbReference type="PATRIC" id="fig|1240678.4.peg.2302"/>
<sequence>MRTVRRGTNRVLLGLIGAVLLGTGGAVLVAGLDLPARWHFRLPDGWPWTRPGQVLLSEQNRTRWTDHGWWWPAVIAVLAVLVLLALWWLVTQLRRRRLGEILVDSGDGEGAVLRGRALEAVLTAETEALDGVDAAGARLTGRRRTQPRVIAVLALAPHADPATVVRRFAHEAVTHARVSAGLDDLPAEVRLRGVRHRAERVG</sequence>
<keyword evidence="3" id="KW-1185">Reference proteome</keyword>